<dbReference type="AlphaFoldDB" id="A0A2R8BK66"/>
<protein>
    <recommendedName>
        <fullName evidence="3">Metal-binding protein</fullName>
    </recommendedName>
</protein>
<reference evidence="1 2" key="1">
    <citation type="submission" date="2018-03" db="EMBL/GenBank/DDBJ databases">
        <authorList>
            <person name="Keele B.F."/>
        </authorList>
    </citation>
    <scope>NUCLEOTIDE SEQUENCE [LARGE SCALE GENOMIC DNA]</scope>
    <source>
        <strain evidence="1 2">CECT 8626</strain>
    </source>
</reference>
<dbReference type="Pfam" id="PF07845">
    <property type="entry name" value="DUF1636"/>
    <property type="match status" value="1"/>
</dbReference>
<accession>A0A2R8BK66</accession>
<name>A0A2R8BK66_9RHOB</name>
<evidence type="ECO:0008006" key="3">
    <source>
        <dbReference type="Google" id="ProtNLM"/>
    </source>
</evidence>
<dbReference type="InterPro" id="IPR012863">
    <property type="entry name" value="DUF1636"/>
</dbReference>
<dbReference type="RefSeq" id="WP_108853868.1">
    <property type="nucleotide sequence ID" value="NZ_OMOQ01000002.1"/>
</dbReference>
<organism evidence="1 2">
    <name type="scientific">Albidovulum aquaemixtae</name>
    <dbReference type="NCBI Taxonomy" id="1542388"/>
    <lineage>
        <taxon>Bacteria</taxon>
        <taxon>Pseudomonadati</taxon>
        <taxon>Pseudomonadota</taxon>
        <taxon>Alphaproteobacteria</taxon>
        <taxon>Rhodobacterales</taxon>
        <taxon>Paracoccaceae</taxon>
        <taxon>Albidovulum</taxon>
    </lineage>
</organism>
<dbReference type="Proteomes" id="UP000244924">
    <property type="component" value="Unassembled WGS sequence"/>
</dbReference>
<evidence type="ECO:0000313" key="1">
    <source>
        <dbReference type="EMBL" id="SPH23789.1"/>
    </source>
</evidence>
<gene>
    <name evidence="1" type="ORF">DEA8626_02859</name>
</gene>
<dbReference type="OrthoDB" id="8364077at2"/>
<dbReference type="EMBL" id="OMOQ01000002">
    <property type="protein sequence ID" value="SPH23789.1"/>
    <property type="molecule type" value="Genomic_DNA"/>
</dbReference>
<keyword evidence="2" id="KW-1185">Reference proteome</keyword>
<proteinExistence type="predicted"/>
<sequence length="108" mass="11266">MSGVTATVCRSCPAGQAGLACDLRIAVAEAGLACVVRETDCMSGCTHPSTVAFRATGKTTYLFGELTVEDIPELVAFLELYTEAPDGNFADARPLGSLREKAIARIPG</sequence>
<evidence type="ECO:0000313" key="2">
    <source>
        <dbReference type="Proteomes" id="UP000244924"/>
    </source>
</evidence>